<evidence type="ECO:0000256" key="2">
    <source>
        <dbReference type="ARBA" id="ARBA00022729"/>
    </source>
</evidence>
<dbReference type="AlphaFoldDB" id="A0A7R8VIG7"/>
<dbReference type="InterPro" id="IPR051940">
    <property type="entry name" value="Chitin_bind-dev_reg"/>
</dbReference>
<evidence type="ECO:0000259" key="6">
    <source>
        <dbReference type="PROSITE" id="PS50940"/>
    </source>
</evidence>
<gene>
    <name evidence="7" type="ORF">TDIB3V08_LOCUS5473</name>
</gene>
<protein>
    <recommendedName>
        <fullName evidence="6">Chitin-binding type-2 domain-containing protein</fullName>
    </recommendedName>
</protein>
<dbReference type="EMBL" id="OA566641">
    <property type="protein sequence ID" value="CAD7199213.1"/>
    <property type="molecule type" value="Genomic_DNA"/>
</dbReference>
<dbReference type="SUPFAM" id="SSF57625">
    <property type="entry name" value="Invertebrate chitin-binding proteins"/>
    <property type="match status" value="5"/>
</dbReference>
<name>A0A7R8VIG7_TIMDO</name>
<keyword evidence="2" id="KW-0732">Signal</keyword>
<feature type="domain" description="Chitin-binding type-2" evidence="6">
    <location>
        <begin position="102"/>
        <end position="162"/>
    </location>
</feature>
<evidence type="ECO:0000313" key="7">
    <source>
        <dbReference type="EMBL" id="CAD7199213.1"/>
    </source>
</evidence>
<keyword evidence="4" id="KW-1015">Disulfide bond</keyword>
<evidence type="ECO:0000256" key="5">
    <source>
        <dbReference type="ARBA" id="ARBA00023180"/>
    </source>
</evidence>
<dbReference type="GO" id="GO:0005576">
    <property type="term" value="C:extracellular region"/>
    <property type="evidence" value="ECO:0007669"/>
    <property type="project" value="InterPro"/>
</dbReference>
<feature type="domain" description="Chitin-binding type-2" evidence="6">
    <location>
        <begin position="413"/>
        <end position="473"/>
    </location>
</feature>
<keyword evidence="3" id="KW-0677">Repeat</keyword>
<sequence length="480" mass="52268">MALDPLAHTVHLPHLTDCTLFCRCDHGKPKLDRCPDGLHFNPNLQVCDWPEYAGCNSNGGEGGGESETTLSQEVTTSLITNPSQETTTSVTAELPEEDCPTIGKCPLPDPLYHTVHLPHLTNCTLFCRCDHGKPKLERCPDGLHFNPNLQVCDWPEYAGCNSTGGEGGGESETTLSQEATTSLITNPSQETTTSVTAELPEKDCPIIGKCPLLDPLDHTVHLPHLTNCTLFCRCDHGKPKLDHCPDGLHFNPNLQVCDWPEYAACNSTGGEEVGETTLSQEVTPSLRTSPEYETTTSVTAELPEEDCPTRGKCPLPDPLDHTVHLPHLTNCTLFCRCDHGKPKIYQCPDGLHFNPILQVCDWPEYAGCNSTGGEEVGETTLSQEVTPSLRTSPEHETTTSVTAELPEEDCPTRGKCPFPDPLDHTVHLPHLTNCTLFCRCDHGKPKLDRCPDGLYFNPNLQVCDWLQNAGCSSTGGEGGG</sequence>
<dbReference type="GO" id="GO:0008061">
    <property type="term" value="F:chitin binding"/>
    <property type="evidence" value="ECO:0007669"/>
    <property type="project" value="UniProtKB-KW"/>
</dbReference>
<evidence type="ECO:0000256" key="1">
    <source>
        <dbReference type="ARBA" id="ARBA00022669"/>
    </source>
</evidence>
<dbReference type="Gene3D" id="2.170.140.10">
    <property type="entry name" value="Chitin binding domain"/>
    <property type="match status" value="5"/>
</dbReference>
<feature type="domain" description="Chitin-binding type-2" evidence="6">
    <location>
        <begin position="1"/>
        <end position="57"/>
    </location>
</feature>
<organism evidence="7">
    <name type="scientific">Timema douglasi</name>
    <name type="common">Walking stick</name>
    <dbReference type="NCBI Taxonomy" id="61478"/>
    <lineage>
        <taxon>Eukaryota</taxon>
        <taxon>Metazoa</taxon>
        <taxon>Ecdysozoa</taxon>
        <taxon>Arthropoda</taxon>
        <taxon>Hexapoda</taxon>
        <taxon>Insecta</taxon>
        <taxon>Pterygota</taxon>
        <taxon>Neoptera</taxon>
        <taxon>Polyneoptera</taxon>
        <taxon>Phasmatodea</taxon>
        <taxon>Timematodea</taxon>
        <taxon>Timematoidea</taxon>
        <taxon>Timematidae</taxon>
        <taxon>Timema</taxon>
    </lineage>
</organism>
<reference evidence="7" key="1">
    <citation type="submission" date="2020-11" db="EMBL/GenBank/DDBJ databases">
        <authorList>
            <person name="Tran Van P."/>
        </authorList>
    </citation>
    <scope>NUCLEOTIDE SEQUENCE</scope>
</reference>
<keyword evidence="1" id="KW-0147">Chitin-binding</keyword>
<accession>A0A7R8VIG7</accession>
<evidence type="ECO:0000256" key="3">
    <source>
        <dbReference type="ARBA" id="ARBA00022737"/>
    </source>
</evidence>
<dbReference type="PANTHER" id="PTHR23301">
    <property type="entry name" value="CHITIN BINDING PERITROPHIN-A"/>
    <property type="match status" value="1"/>
</dbReference>
<feature type="domain" description="Chitin-binding type-2" evidence="6">
    <location>
        <begin position="207"/>
        <end position="267"/>
    </location>
</feature>
<dbReference type="PANTHER" id="PTHR23301:SF0">
    <property type="entry name" value="CHITIN-BINDING TYPE-2 DOMAIN-CONTAINING PROTEIN-RELATED"/>
    <property type="match status" value="1"/>
</dbReference>
<keyword evidence="5" id="KW-0325">Glycoprotein</keyword>
<dbReference type="Pfam" id="PF01607">
    <property type="entry name" value="CBM_14"/>
    <property type="match status" value="5"/>
</dbReference>
<dbReference type="PROSITE" id="PS50940">
    <property type="entry name" value="CHIT_BIND_II"/>
    <property type="match status" value="5"/>
</dbReference>
<proteinExistence type="predicted"/>
<evidence type="ECO:0000256" key="4">
    <source>
        <dbReference type="ARBA" id="ARBA00023157"/>
    </source>
</evidence>
<dbReference type="SMART" id="SM00494">
    <property type="entry name" value="ChtBD2"/>
    <property type="match status" value="5"/>
</dbReference>
<feature type="domain" description="Chitin-binding type-2" evidence="6">
    <location>
        <begin position="310"/>
        <end position="370"/>
    </location>
</feature>
<dbReference type="InterPro" id="IPR036508">
    <property type="entry name" value="Chitin-bd_dom_sf"/>
</dbReference>
<dbReference type="InterPro" id="IPR002557">
    <property type="entry name" value="Chitin-bd_dom"/>
</dbReference>